<dbReference type="PANTHER" id="PTHR30600:SF14">
    <property type="entry name" value="CYTOCHROME C PEROXIDASE"/>
    <property type="match status" value="1"/>
</dbReference>
<dbReference type="PROSITE" id="PS51007">
    <property type="entry name" value="CYTC"/>
    <property type="match status" value="2"/>
</dbReference>
<proteinExistence type="predicted"/>
<sequence length="370" mass="40482">MRRALLLLLLLLPHPAAAEAWTWTLPDYIPPPRIPADTPMTVEAVELGRHLFYDRRLSGNGTIACASCHVQALAFTDGRALSPGSTGVLTHRNAPTVVNSAWHATYTWANPALVSLESQMENPLFGDDPVEMGVNDQTRPLILDRLKAEPRYAPLFAAAFPDDPQPMTLHRIIQAISSFQRALVSADSRYDRSLQGTLELTPAEQRGRDLFFGERAECHHCHGSFNFNDQVVHARSREVETPFHNTGLYNIGGTGAYPFPNRGLYELSGQPEDMGAFRAPSLRNIALTAPYMHDGSVATLAGVVDLYSDGGRVLTSGPLAGDGRSNPYKSGLIARIDLSGQEKADLVAFLESLTDLTLPTDPRFADPWGR</sequence>
<gene>
    <name evidence="12" type="ORF">FHS48_003220</name>
</gene>
<dbReference type="Proteomes" id="UP000544872">
    <property type="component" value="Unassembled WGS sequence"/>
</dbReference>
<dbReference type="InterPro" id="IPR036909">
    <property type="entry name" value="Cyt_c-like_dom_sf"/>
</dbReference>
<keyword evidence="13" id="KW-1185">Reference proteome</keyword>
<evidence type="ECO:0000256" key="8">
    <source>
        <dbReference type="PIRSR" id="PIRSR000294-1"/>
    </source>
</evidence>
<dbReference type="GO" id="GO:0046872">
    <property type="term" value="F:metal ion binding"/>
    <property type="evidence" value="ECO:0007669"/>
    <property type="project" value="UniProtKB-KW"/>
</dbReference>
<comment type="caution">
    <text evidence="12">The sequence shown here is derived from an EMBL/GenBank/DDBJ whole genome shotgun (WGS) entry which is preliminary data.</text>
</comment>
<keyword evidence="4 10" id="KW-0732">Signal</keyword>
<feature type="signal peptide" evidence="10">
    <location>
        <begin position="1"/>
        <end position="18"/>
    </location>
</feature>
<dbReference type="NCBIfam" id="TIGR04039">
    <property type="entry name" value="MXAN_0977_Heme2"/>
    <property type="match status" value="1"/>
</dbReference>
<evidence type="ECO:0000256" key="3">
    <source>
        <dbReference type="ARBA" id="ARBA00022723"/>
    </source>
</evidence>
<feature type="binding site" description="covalent" evidence="8">
    <location>
        <position position="65"/>
    </location>
    <ligand>
        <name>heme c</name>
        <dbReference type="ChEBI" id="CHEBI:61717"/>
        <label>1</label>
    </ligand>
</feature>
<evidence type="ECO:0000256" key="9">
    <source>
        <dbReference type="PIRSR" id="PIRSR000294-2"/>
    </source>
</evidence>
<evidence type="ECO:0000256" key="1">
    <source>
        <dbReference type="ARBA" id="ARBA00004418"/>
    </source>
</evidence>
<dbReference type="GO" id="GO:0042597">
    <property type="term" value="C:periplasmic space"/>
    <property type="evidence" value="ECO:0007669"/>
    <property type="project" value="UniProtKB-SubCell"/>
</dbReference>
<dbReference type="InterPro" id="IPR004852">
    <property type="entry name" value="Di-haem_cyt_c_peroxidsae"/>
</dbReference>
<dbReference type="EC" id="1.11.1.5" evidence="12"/>
<protein>
    <submittedName>
        <fullName evidence="12">Cytochrome c peroxidase</fullName>
        <ecNumber evidence="12">1.11.1.5</ecNumber>
    </submittedName>
</protein>
<dbReference type="InterPro" id="IPR009056">
    <property type="entry name" value="Cyt_c-like_dom"/>
</dbReference>
<organism evidence="12 13">
    <name type="scientific">Novispirillum itersonii</name>
    <name type="common">Aquaspirillum itersonii</name>
    <dbReference type="NCBI Taxonomy" id="189"/>
    <lineage>
        <taxon>Bacteria</taxon>
        <taxon>Pseudomonadati</taxon>
        <taxon>Pseudomonadota</taxon>
        <taxon>Alphaproteobacteria</taxon>
        <taxon>Rhodospirillales</taxon>
        <taxon>Novispirillaceae</taxon>
        <taxon>Novispirillum</taxon>
    </lineage>
</organism>
<evidence type="ECO:0000256" key="7">
    <source>
        <dbReference type="ARBA" id="ARBA00023004"/>
    </source>
</evidence>
<feature type="binding site" description="covalent" evidence="8">
    <location>
        <position position="221"/>
    </location>
    <ligand>
        <name>heme c</name>
        <dbReference type="ChEBI" id="CHEBI:61717"/>
        <label>2</label>
    </ligand>
</feature>
<feature type="domain" description="Cytochrome c" evidence="11">
    <location>
        <begin position="202"/>
        <end position="354"/>
    </location>
</feature>
<comment type="cofactor">
    <cofactor evidence="8">
        <name>heme</name>
        <dbReference type="ChEBI" id="CHEBI:30413"/>
    </cofactor>
    <text evidence="8">Binds 2 heme groups.</text>
</comment>
<feature type="binding site" description="axial binding residue" evidence="9">
    <location>
        <position position="222"/>
    </location>
    <ligand>
        <name>heme c</name>
        <dbReference type="ChEBI" id="CHEBI:61717"/>
        <label>2</label>
    </ligand>
    <ligandPart>
        <name>Fe</name>
        <dbReference type="ChEBI" id="CHEBI:18248"/>
    </ligandPart>
</feature>
<evidence type="ECO:0000256" key="2">
    <source>
        <dbReference type="ARBA" id="ARBA00022617"/>
    </source>
</evidence>
<dbReference type="PIRSF" id="PIRSF000294">
    <property type="entry name" value="Cytochrome-c_peroxidase"/>
    <property type="match status" value="1"/>
</dbReference>
<feature type="binding site" description="covalent" evidence="8">
    <location>
        <position position="68"/>
    </location>
    <ligand>
        <name>heme c</name>
        <dbReference type="ChEBI" id="CHEBI:61717"/>
        <label>1</label>
    </ligand>
</feature>
<dbReference type="PANTHER" id="PTHR30600">
    <property type="entry name" value="CYTOCHROME C PEROXIDASE-RELATED"/>
    <property type="match status" value="1"/>
</dbReference>
<reference evidence="12 13" key="1">
    <citation type="submission" date="2020-08" db="EMBL/GenBank/DDBJ databases">
        <title>Genomic Encyclopedia of Type Strains, Phase IV (KMG-IV): sequencing the most valuable type-strain genomes for metagenomic binning, comparative biology and taxonomic classification.</title>
        <authorList>
            <person name="Goeker M."/>
        </authorList>
    </citation>
    <scope>NUCLEOTIDE SEQUENCE [LARGE SCALE GENOMIC DNA]</scope>
    <source>
        <strain evidence="12 13">DSM 11590</strain>
    </source>
</reference>
<keyword evidence="6 12" id="KW-0560">Oxidoreductase</keyword>
<evidence type="ECO:0000256" key="6">
    <source>
        <dbReference type="ARBA" id="ARBA00023002"/>
    </source>
</evidence>
<dbReference type="EMBL" id="JACIIX010000013">
    <property type="protein sequence ID" value="MBB6211777.1"/>
    <property type="molecule type" value="Genomic_DNA"/>
</dbReference>
<feature type="binding site" description="covalent" evidence="8">
    <location>
        <position position="218"/>
    </location>
    <ligand>
        <name>heme c</name>
        <dbReference type="ChEBI" id="CHEBI:61717"/>
        <label>2</label>
    </ligand>
</feature>
<evidence type="ECO:0000259" key="11">
    <source>
        <dbReference type="PROSITE" id="PS51007"/>
    </source>
</evidence>
<dbReference type="GO" id="GO:0020037">
    <property type="term" value="F:heme binding"/>
    <property type="evidence" value="ECO:0007669"/>
    <property type="project" value="InterPro"/>
</dbReference>
<evidence type="ECO:0000256" key="5">
    <source>
        <dbReference type="ARBA" id="ARBA00022764"/>
    </source>
</evidence>
<keyword evidence="12" id="KW-0575">Peroxidase</keyword>
<dbReference type="InterPro" id="IPR023929">
    <property type="entry name" value="MbnH-like"/>
</dbReference>
<feature type="domain" description="Cytochrome c" evidence="11">
    <location>
        <begin position="43"/>
        <end position="176"/>
    </location>
</feature>
<evidence type="ECO:0000313" key="12">
    <source>
        <dbReference type="EMBL" id="MBB6211777.1"/>
    </source>
</evidence>
<dbReference type="AlphaFoldDB" id="A0A7W9ZHV2"/>
<keyword evidence="3 9" id="KW-0479">Metal-binding</keyword>
<dbReference type="Gene3D" id="1.10.760.10">
    <property type="entry name" value="Cytochrome c-like domain"/>
    <property type="match status" value="2"/>
</dbReference>
<dbReference type="GO" id="GO:0004130">
    <property type="term" value="F:cytochrome-c peroxidase activity"/>
    <property type="evidence" value="ECO:0007669"/>
    <property type="project" value="UniProtKB-EC"/>
</dbReference>
<dbReference type="GO" id="GO:0009055">
    <property type="term" value="F:electron transfer activity"/>
    <property type="evidence" value="ECO:0007669"/>
    <property type="project" value="InterPro"/>
</dbReference>
<name>A0A7W9ZHV2_NOVIT</name>
<evidence type="ECO:0000313" key="13">
    <source>
        <dbReference type="Proteomes" id="UP000544872"/>
    </source>
</evidence>
<dbReference type="InterPro" id="IPR051395">
    <property type="entry name" value="Cytochrome_c_Peroxidase/MauG"/>
</dbReference>
<comment type="PTM">
    <text evidence="8">Binds 2 heme groups per subunit.</text>
</comment>
<accession>A0A7W9ZHV2</accession>
<feature type="chain" id="PRO_5030557658" evidence="10">
    <location>
        <begin position="19"/>
        <end position="370"/>
    </location>
</feature>
<keyword evidence="5" id="KW-0574">Periplasm</keyword>
<dbReference type="InterPro" id="IPR026259">
    <property type="entry name" value="MauG/Cytc_peroxidase"/>
</dbReference>
<keyword evidence="7 9" id="KW-0408">Iron</keyword>
<dbReference type="RefSeq" id="WP_184264832.1">
    <property type="nucleotide sequence ID" value="NZ_JACIIX010000013.1"/>
</dbReference>
<dbReference type="Pfam" id="PF03150">
    <property type="entry name" value="CCP_MauG"/>
    <property type="match status" value="1"/>
</dbReference>
<feature type="binding site" description="axial binding residue" evidence="9">
    <location>
        <position position="69"/>
    </location>
    <ligand>
        <name>heme c</name>
        <dbReference type="ChEBI" id="CHEBI:61717"/>
        <label>1</label>
    </ligand>
    <ligandPart>
        <name>Fe</name>
        <dbReference type="ChEBI" id="CHEBI:18248"/>
    </ligandPart>
</feature>
<evidence type="ECO:0000256" key="10">
    <source>
        <dbReference type="SAM" id="SignalP"/>
    </source>
</evidence>
<evidence type="ECO:0000256" key="4">
    <source>
        <dbReference type="ARBA" id="ARBA00022729"/>
    </source>
</evidence>
<comment type="subcellular location">
    <subcellularLocation>
        <location evidence="1">Periplasm</location>
    </subcellularLocation>
</comment>
<keyword evidence="2 8" id="KW-0349">Heme</keyword>
<dbReference type="SUPFAM" id="SSF46626">
    <property type="entry name" value="Cytochrome c"/>
    <property type="match status" value="2"/>
</dbReference>